<feature type="compositionally biased region" description="Low complexity" evidence="1">
    <location>
        <begin position="15"/>
        <end position="26"/>
    </location>
</feature>
<evidence type="ECO:0000256" key="1">
    <source>
        <dbReference type="SAM" id="MobiDB-lite"/>
    </source>
</evidence>
<evidence type="ECO:0000313" key="2">
    <source>
        <dbReference type="EMBL" id="CAB4159304.1"/>
    </source>
</evidence>
<organism evidence="3">
    <name type="scientific">uncultured Caudovirales phage</name>
    <dbReference type="NCBI Taxonomy" id="2100421"/>
    <lineage>
        <taxon>Viruses</taxon>
        <taxon>Duplodnaviria</taxon>
        <taxon>Heunggongvirae</taxon>
        <taxon>Uroviricota</taxon>
        <taxon>Caudoviricetes</taxon>
        <taxon>Peduoviridae</taxon>
        <taxon>Maltschvirus</taxon>
        <taxon>Maltschvirus maltsch</taxon>
    </lineage>
</organism>
<sequence length="62" mass="6697">MNETPSTDDKKAAKAPEPVAKAAEPVRNLDIKAPQVRNLDQPKKSPGVKVFTRDGTVRAGKK</sequence>
<evidence type="ECO:0000313" key="3">
    <source>
        <dbReference type="EMBL" id="CAB5223777.1"/>
    </source>
</evidence>
<dbReference type="EMBL" id="LR798327">
    <property type="protein sequence ID" value="CAB5223777.1"/>
    <property type="molecule type" value="Genomic_DNA"/>
</dbReference>
<dbReference type="EMBL" id="LR796685">
    <property type="protein sequence ID" value="CAB4159304.1"/>
    <property type="molecule type" value="Genomic_DNA"/>
</dbReference>
<accession>A0A6J7X0X6</accession>
<name>A0A6J7X0X6_9CAUD</name>
<feature type="region of interest" description="Disordered" evidence="1">
    <location>
        <begin position="1"/>
        <end position="62"/>
    </location>
</feature>
<gene>
    <name evidence="2" type="ORF">UFOVP705_72</name>
    <name evidence="3" type="ORF">UFOVP736_9</name>
</gene>
<reference evidence="3" key="1">
    <citation type="submission" date="2020-05" db="EMBL/GenBank/DDBJ databases">
        <authorList>
            <person name="Chiriac C."/>
            <person name="Salcher M."/>
            <person name="Ghai R."/>
            <person name="Kavagutti S V."/>
        </authorList>
    </citation>
    <scope>NUCLEOTIDE SEQUENCE</scope>
</reference>
<proteinExistence type="predicted"/>
<protein>
    <submittedName>
        <fullName evidence="3">Uncharacterized protein</fullName>
    </submittedName>
</protein>